<dbReference type="Proteomes" id="UP000440578">
    <property type="component" value="Unassembled WGS sequence"/>
</dbReference>
<comment type="caution">
    <text evidence="4">The sequence shown here is derived from an EMBL/GenBank/DDBJ whole genome shotgun (WGS) entry which is preliminary data.</text>
</comment>
<keyword evidence="2" id="KW-0736">Signalosome</keyword>
<evidence type="ECO:0000259" key="3">
    <source>
        <dbReference type="PROSITE" id="PS50275"/>
    </source>
</evidence>
<dbReference type="EMBL" id="VIIS01001992">
    <property type="protein sequence ID" value="KAF0289958.1"/>
    <property type="molecule type" value="Genomic_DNA"/>
</dbReference>
<dbReference type="Pfam" id="PF02383">
    <property type="entry name" value="Syja_N"/>
    <property type="match status" value="1"/>
</dbReference>
<organism evidence="4 5">
    <name type="scientific">Amphibalanus amphitrite</name>
    <name type="common">Striped barnacle</name>
    <name type="synonym">Balanus amphitrite</name>
    <dbReference type="NCBI Taxonomy" id="1232801"/>
    <lineage>
        <taxon>Eukaryota</taxon>
        <taxon>Metazoa</taxon>
        <taxon>Ecdysozoa</taxon>
        <taxon>Arthropoda</taxon>
        <taxon>Crustacea</taxon>
        <taxon>Multicrustacea</taxon>
        <taxon>Cirripedia</taxon>
        <taxon>Thoracica</taxon>
        <taxon>Thoracicalcarea</taxon>
        <taxon>Balanomorpha</taxon>
        <taxon>Balanoidea</taxon>
        <taxon>Balanidae</taxon>
        <taxon>Amphibalaninae</taxon>
        <taxon>Amphibalanus</taxon>
    </lineage>
</organism>
<dbReference type="Pfam" id="PF12456">
    <property type="entry name" value="hSac2"/>
    <property type="match status" value="1"/>
</dbReference>
<dbReference type="PANTHER" id="PTHR45662">
    <property type="entry name" value="PHOSPHATIDYLINOSITIDE PHOSPHATASE SAC1"/>
    <property type="match status" value="1"/>
</dbReference>
<dbReference type="InterPro" id="IPR029391">
    <property type="entry name" value="CSN9_metazoa"/>
</dbReference>
<dbReference type="GO" id="GO:0008180">
    <property type="term" value="C:COP9 signalosome"/>
    <property type="evidence" value="ECO:0007669"/>
    <property type="project" value="UniProtKB-KW"/>
</dbReference>
<proteinExistence type="inferred from homology"/>
<evidence type="ECO:0000313" key="4">
    <source>
        <dbReference type="EMBL" id="KAF0289958.1"/>
    </source>
</evidence>
<reference evidence="4 5" key="1">
    <citation type="submission" date="2019-07" db="EMBL/GenBank/DDBJ databases">
        <title>Draft genome assembly of a fouling barnacle, Amphibalanus amphitrite (Darwin, 1854): The first reference genome for Thecostraca.</title>
        <authorList>
            <person name="Kim W."/>
        </authorList>
    </citation>
    <scope>NUCLEOTIDE SEQUENCE [LARGE SCALE GENOMIC DNA]</scope>
    <source>
        <strain evidence="4">SNU_AA5</strain>
        <tissue evidence="4">Soma without cirri and trophi</tissue>
    </source>
</reference>
<dbReference type="InterPro" id="IPR022158">
    <property type="entry name" value="Inositol_phosphatase"/>
</dbReference>
<dbReference type="AlphaFoldDB" id="A0A6A4VHY6"/>
<dbReference type="Pfam" id="PF15004">
    <property type="entry name" value="MYEOV2"/>
    <property type="match status" value="1"/>
</dbReference>
<keyword evidence="5" id="KW-1185">Reference proteome</keyword>
<dbReference type="PANTHER" id="PTHR45662:SF8">
    <property type="entry name" value="PHOSPHATIDYLINOSITIDE PHOSPHATASE SAC2"/>
    <property type="match status" value="1"/>
</dbReference>
<comment type="similarity">
    <text evidence="1">Belongs to the CSN9 family.</text>
</comment>
<evidence type="ECO:0000313" key="5">
    <source>
        <dbReference type="Proteomes" id="UP000440578"/>
    </source>
</evidence>
<gene>
    <name evidence="4" type="primary">inpp5f_1</name>
    <name evidence="4" type="ORF">FJT64_011858</name>
</gene>
<sequence>MMKPLAADEMFPDNPVNQLMDVSMDENSAADRAGVVDVASNEPMVHADFANIAIRAGTRYRRRGVDPDGWVANYVETEQILSSGDHHLSFVQTTSQPPDSHGPIAVVRFVNNLRCSAVCWFLTGSVVMGTWGLIDADADATDGDQELDTILILTTDSYYAACYDDDTDRIVSYQRVPLCDLQSIELGPCRGVPPVALSSNPLSTSVVRNQW</sequence>
<accession>A0A6A4VHY6</accession>
<dbReference type="GO" id="GO:0043812">
    <property type="term" value="F:phosphatidylinositol-4-phosphate phosphatase activity"/>
    <property type="evidence" value="ECO:0007669"/>
    <property type="project" value="TreeGrafter"/>
</dbReference>
<dbReference type="InterPro" id="IPR002013">
    <property type="entry name" value="SAC_dom"/>
</dbReference>
<dbReference type="OrthoDB" id="405996at2759"/>
<protein>
    <submittedName>
        <fullName evidence="4">Phosphatidylinositide phosphatase SAC2</fullName>
    </submittedName>
</protein>
<feature type="domain" description="SAC" evidence="3">
    <location>
        <begin position="55"/>
        <end position="98"/>
    </location>
</feature>
<dbReference type="PROSITE" id="PS50275">
    <property type="entry name" value="SAC"/>
    <property type="match status" value="1"/>
</dbReference>
<dbReference type="GO" id="GO:0005769">
    <property type="term" value="C:early endosome"/>
    <property type="evidence" value="ECO:0007669"/>
    <property type="project" value="TreeGrafter"/>
</dbReference>
<dbReference type="GO" id="GO:2001135">
    <property type="term" value="P:regulation of endocytic recycling"/>
    <property type="evidence" value="ECO:0007669"/>
    <property type="project" value="TreeGrafter"/>
</dbReference>
<dbReference type="GO" id="GO:0045334">
    <property type="term" value="C:clathrin-coated endocytic vesicle"/>
    <property type="evidence" value="ECO:0007669"/>
    <property type="project" value="TreeGrafter"/>
</dbReference>
<dbReference type="GO" id="GO:0046856">
    <property type="term" value="P:phosphatidylinositol dephosphorylation"/>
    <property type="evidence" value="ECO:0007669"/>
    <property type="project" value="TreeGrafter"/>
</dbReference>
<evidence type="ECO:0000256" key="1">
    <source>
        <dbReference type="ARBA" id="ARBA00009162"/>
    </source>
</evidence>
<evidence type="ECO:0000256" key="2">
    <source>
        <dbReference type="ARBA" id="ARBA00022790"/>
    </source>
</evidence>
<name>A0A6A4VHY6_AMPAM</name>
<dbReference type="EMBL" id="VIIS01001992">
    <property type="protein sequence ID" value="KAF0289959.1"/>
    <property type="molecule type" value="Genomic_DNA"/>
</dbReference>